<sequence>MAGRAQISQVLSPVVEAVAVDVVDLQNEPLALPGVSHSAGVADVRDLQVVECAPKLGRLGTGGTGRQPHQDLARGLALSGRDTTAVALADEMVGADAVDVQAALQASPARAVVGDAELLQHPSEAPG</sequence>
<evidence type="ECO:0000313" key="1">
    <source>
        <dbReference type="EMBL" id="WTW63758.1"/>
    </source>
</evidence>
<gene>
    <name evidence="1" type="ORF">OG549_25645</name>
</gene>
<proteinExistence type="predicted"/>
<name>A0AAU2V8Z7_9ACTN</name>
<protein>
    <submittedName>
        <fullName evidence="1">Uncharacterized protein</fullName>
    </submittedName>
</protein>
<organism evidence="1">
    <name type="scientific">Streptomyces sp. NBC_00003</name>
    <dbReference type="NCBI Taxonomy" id="2903608"/>
    <lineage>
        <taxon>Bacteria</taxon>
        <taxon>Bacillati</taxon>
        <taxon>Actinomycetota</taxon>
        <taxon>Actinomycetes</taxon>
        <taxon>Kitasatosporales</taxon>
        <taxon>Streptomycetaceae</taxon>
        <taxon>Streptomyces</taxon>
    </lineage>
</organism>
<accession>A0AAU2V8Z7</accession>
<dbReference type="EMBL" id="CP108318">
    <property type="protein sequence ID" value="WTW63758.1"/>
    <property type="molecule type" value="Genomic_DNA"/>
</dbReference>
<reference evidence="1" key="1">
    <citation type="submission" date="2022-10" db="EMBL/GenBank/DDBJ databases">
        <title>The complete genomes of actinobacterial strains from the NBC collection.</title>
        <authorList>
            <person name="Joergensen T.S."/>
            <person name="Alvarez Arevalo M."/>
            <person name="Sterndorff E.B."/>
            <person name="Faurdal D."/>
            <person name="Vuksanovic O."/>
            <person name="Mourched A.-S."/>
            <person name="Charusanti P."/>
            <person name="Shaw S."/>
            <person name="Blin K."/>
            <person name="Weber T."/>
        </authorList>
    </citation>
    <scope>NUCLEOTIDE SEQUENCE</scope>
    <source>
        <strain evidence="1">NBC_00003</strain>
    </source>
</reference>
<dbReference type="AlphaFoldDB" id="A0AAU2V8Z7"/>